<keyword evidence="3 5" id="KW-0687">Ribonucleoprotein</keyword>
<dbReference type="Gene3D" id="3.40.1370.10">
    <property type="match status" value="1"/>
</dbReference>
<keyword evidence="2 5" id="KW-0689">Ribosomal protein</keyword>
<sequence>MKVKVLNLDGSAAKGDIELSDDVFGIEPRADILHRVVTWQLENRRGIARATRERSDVARTGKKFGRQKGGGTARHGDRAAPVFIGGGKAHGARRREFNVSLNKKVRALGLRMALSAKAQSGLVVVDSLDVADAKTKALAGQLAQAGFGRKILVIDGEQVNEGFARAAGNLAGVNVLPAVGANVYDILKHDTLVLTRAAVEKLEARFALPGGAD</sequence>
<dbReference type="SUPFAM" id="SSF52166">
    <property type="entry name" value="Ribosomal protein L4"/>
    <property type="match status" value="1"/>
</dbReference>
<evidence type="ECO:0000256" key="1">
    <source>
        <dbReference type="ARBA" id="ARBA00010528"/>
    </source>
</evidence>
<evidence type="ECO:0000256" key="2">
    <source>
        <dbReference type="ARBA" id="ARBA00022980"/>
    </source>
</evidence>
<dbReference type="Pfam" id="PF00573">
    <property type="entry name" value="Ribosomal_L4"/>
    <property type="match status" value="1"/>
</dbReference>
<dbReference type="InterPro" id="IPR002136">
    <property type="entry name" value="Ribosomal_uL4"/>
</dbReference>
<dbReference type="InterPro" id="IPR013005">
    <property type="entry name" value="Ribosomal_uL4-like"/>
</dbReference>
<evidence type="ECO:0000256" key="6">
    <source>
        <dbReference type="SAM" id="MobiDB-lite"/>
    </source>
</evidence>
<dbReference type="InterPro" id="IPR023574">
    <property type="entry name" value="Ribosomal_uL4_dom_sf"/>
</dbReference>
<proteinExistence type="inferred from homology"/>
<dbReference type="GO" id="GO:0005840">
    <property type="term" value="C:ribosome"/>
    <property type="evidence" value="ECO:0007669"/>
    <property type="project" value="UniProtKB-KW"/>
</dbReference>
<evidence type="ECO:0000256" key="3">
    <source>
        <dbReference type="ARBA" id="ARBA00023274"/>
    </source>
</evidence>
<keyword evidence="5" id="KW-0699">rRNA-binding</keyword>
<dbReference type="HAMAP" id="MF_01328_B">
    <property type="entry name" value="Ribosomal_uL4_B"/>
    <property type="match status" value="1"/>
</dbReference>
<protein>
    <recommendedName>
        <fullName evidence="4 5">Large ribosomal subunit protein uL4</fullName>
    </recommendedName>
</protein>
<dbReference type="NCBIfam" id="TIGR03953">
    <property type="entry name" value="rplD_bact"/>
    <property type="match status" value="1"/>
</dbReference>
<reference evidence="7 8" key="1">
    <citation type="submission" date="2023-03" db="EMBL/GenBank/DDBJ databases">
        <title>NovoSphingobium album sp. nov. isolated from polycyclic aromatic hydrocarbons- and heavy-metal polluted soil.</title>
        <authorList>
            <person name="Liu Z."/>
            <person name="Wang K."/>
        </authorList>
    </citation>
    <scope>NUCLEOTIDE SEQUENCE [LARGE SCALE GENOMIC DNA]</scope>
    <source>
        <strain evidence="7 8">H3SJ31-1</strain>
    </source>
</reference>
<comment type="subunit">
    <text evidence="5">Part of the 50S ribosomal subunit.</text>
</comment>
<evidence type="ECO:0000313" key="7">
    <source>
        <dbReference type="EMBL" id="MDE8651359.1"/>
    </source>
</evidence>
<comment type="caution">
    <text evidence="7">The sequence shown here is derived from an EMBL/GenBank/DDBJ whole genome shotgun (WGS) entry which is preliminary data.</text>
</comment>
<keyword evidence="8" id="KW-1185">Reference proteome</keyword>
<comment type="function">
    <text evidence="5">One of the primary rRNA binding proteins, this protein initially binds near the 5'-end of the 23S rRNA. It is important during the early stages of 50S assembly. It makes multiple contacts with different domains of the 23S rRNA in the assembled 50S subunit and ribosome.</text>
</comment>
<evidence type="ECO:0000256" key="4">
    <source>
        <dbReference type="ARBA" id="ARBA00035244"/>
    </source>
</evidence>
<dbReference type="EMBL" id="JARESE010000015">
    <property type="protein sequence ID" value="MDE8651359.1"/>
    <property type="molecule type" value="Genomic_DNA"/>
</dbReference>
<name>A0ABT5WNB2_9SPHN</name>
<accession>A0ABT5WNB2</accession>
<feature type="region of interest" description="Disordered" evidence="6">
    <location>
        <begin position="56"/>
        <end position="80"/>
    </location>
</feature>
<evidence type="ECO:0000256" key="5">
    <source>
        <dbReference type="HAMAP-Rule" id="MF_01328"/>
    </source>
</evidence>
<comment type="similarity">
    <text evidence="1 5">Belongs to the universal ribosomal protein uL4 family.</text>
</comment>
<comment type="function">
    <text evidence="5">Forms part of the polypeptide exit tunnel.</text>
</comment>
<keyword evidence="5" id="KW-0694">RNA-binding</keyword>
<evidence type="ECO:0000313" key="8">
    <source>
        <dbReference type="Proteomes" id="UP001216253"/>
    </source>
</evidence>
<gene>
    <name evidence="5 7" type="primary">rplD</name>
    <name evidence="7" type="ORF">PYV00_06445</name>
</gene>
<dbReference type="PANTHER" id="PTHR10746">
    <property type="entry name" value="50S RIBOSOMAL PROTEIN L4"/>
    <property type="match status" value="1"/>
</dbReference>
<dbReference type="Proteomes" id="UP001216253">
    <property type="component" value="Unassembled WGS sequence"/>
</dbReference>
<dbReference type="RefSeq" id="WP_275227458.1">
    <property type="nucleotide sequence ID" value="NZ_JARESE010000015.1"/>
</dbReference>
<dbReference type="PANTHER" id="PTHR10746:SF6">
    <property type="entry name" value="LARGE RIBOSOMAL SUBUNIT PROTEIN UL4M"/>
    <property type="match status" value="1"/>
</dbReference>
<organism evidence="7 8">
    <name type="scientific">Novosphingobium album</name>
    <name type="common">ex Liu et al. 2023</name>
    <dbReference type="NCBI Taxonomy" id="3031130"/>
    <lineage>
        <taxon>Bacteria</taxon>
        <taxon>Pseudomonadati</taxon>
        <taxon>Pseudomonadota</taxon>
        <taxon>Alphaproteobacteria</taxon>
        <taxon>Sphingomonadales</taxon>
        <taxon>Sphingomonadaceae</taxon>
        <taxon>Novosphingobium</taxon>
    </lineage>
</organism>